<dbReference type="CDD" id="cd21177">
    <property type="entry name" value="LPMO_AA10"/>
    <property type="match status" value="1"/>
</dbReference>
<dbReference type="Proteomes" id="UP000613974">
    <property type="component" value="Unassembled WGS sequence"/>
</dbReference>
<dbReference type="EMBL" id="BNEC01000005">
    <property type="protein sequence ID" value="GHI69594.1"/>
    <property type="molecule type" value="Genomic_DNA"/>
</dbReference>
<keyword evidence="5" id="KW-1185">Reference proteome</keyword>
<evidence type="ECO:0000256" key="2">
    <source>
        <dbReference type="SAM" id="MobiDB-lite"/>
    </source>
</evidence>
<dbReference type="InterPro" id="IPR004302">
    <property type="entry name" value="Cellulose/chitin-bd_N"/>
</dbReference>
<evidence type="ECO:0000259" key="3">
    <source>
        <dbReference type="Pfam" id="PF03067"/>
    </source>
</evidence>
<name>A0ABQ3SN83_9ACTN</name>
<keyword evidence="1" id="KW-0732">Signal</keyword>
<organism evidence="4 5">
    <name type="scientific">Streptomyces nojiriensis</name>
    <dbReference type="NCBI Taxonomy" id="66374"/>
    <lineage>
        <taxon>Bacteria</taxon>
        <taxon>Bacillati</taxon>
        <taxon>Actinomycetota</taxon>
        <taxon>Actinomycetes</taxon>
        <taxon>Kitasatosporales</taxon>
        <taxon>Streptomycetaceae</taxon>
        <taxon>Streptomyces</taxon>
    </lineage>
</organism>
<gene>
    <name evidence="4" type="ORF">Snoj_35120</name>
</gene>
<dbReference type="InterPro" id="IPR014756">
    <property type="entry name" value="Ig_E-set"/>
</dbReference>
<feature type="domain" description="Chitin-binding type-4" evidence="3">
    <location>
        <begin position="151"/>
        <end position="357"/>
    </location>
</feature>
<dbReference type="PANTHER" id="PTHR34823">
    <property type="entry name" value="GLCNAC-BINDING PROTEIN A"/>
    <property type="match status" value="1"/>
</dbReference>
<feature type="region of interest" description="Disordered" evidence="2">
    <location>
        <begin position="132"/>
        <end position="157"/>
    </location>
</feature>
<dbReference type="Gene3D" id="2.70.50.50">
    <property type="entry name" value="chitin-binding protein cbp21"/>
    <property type="match status" value="1"/>
</dbReference>
<protein>
    <recommendedName>
        <fullName evidence="3">Chitin-binding type-4 domain-containing protein</fullName>
    </recommendedName>
</protein>
<dbReference type="RefSeq" id="WP_189746837.1">
    <property type="nucleotide sequence ID" value="NZ_BMRL01000023.1"/>
</dbReference>
<dbReference type="GeneID" id="95587861"/>
<evidence type="ECO:0000313" key="4">
    <source>
        <dbReference type="EMBL" id="GHI69594.1"/>
    </source>
</evidence>
<accession>A0ABQ3SN83</accession>
<dbReference type="Pfam" id="PF03067">
    <property type="entry name" value="LPMO_10"/>
    <property type="match status" value="1"/>
</dbReference>
<proteinExistence type="predicted"/>
<evidence type="ECO:0000313" key="5">
    <source>
        <dbReference type="Proteomes" id="UP000613974"/>
    </source>
</evidence>
<reference evidence="5" key="1">
    <citation type="submission" date="2023-07" db="EMBL/GenBank/DDBJ databases">
        <title>Whole genome shotgun sequence of Streptomyces nojiriensis NBRC 13794.</title>
        <authorList>
            <person name="Komaki H."/>
            <person name="Tamura T."/>
        </authorList>
    </citation>
    <scope>NUCLEOTIDE SEQUENCE [LARGE SCALE GENOMIC DNA]</scope>
    <source>
        <strain evidence="5">NBRC 13794</strain>
    </source>
</reference>
<comment type="caution">
    <text evidence="4">The sequence shown here is derived from an EMBL/GenBank/DDBJ whole genome shotgun (WGS) entry which is preliminary data.</text>
</comment>
<evidence type="ECO:0000256" key="1">
    <source>
        <dbReference type="ARBA" id="ARBA00022729"/>
    </source>
</evidence>
<sequence length="360" mass="39949">MSSSAKIQAPSGLLADIKHRSDGHHQMFGIHLRWQIGDNRPDHGTWPPPADWNEGDAPYPHVYEVWINGEARQTVFLHWPAWDWAPSNSHWVDLGEEPDAEYRVKIRAKVDGSFTAFTNEVTVASAAAVPWSAPREPRGAQSGVADHAPRHGTMNHPRSRAAVAIRDEDPSPICAKARAENTSTTWQEVLPGADRMLADYPWNNALRYLEYRKFFEGSTVASTGNPAFAGLDLAPRPDLGDWPTTRLDASAASHTFSYDYTAYHTDDTWSHRWFLTRGGWDPGSGLSWEDLEPIPFLIEVQGAPKEEDSTQWEFATLPSRNGRAAIVHVWGGHGGPDTPDGGNGRKTGEFFLSVCDVVLH</sequence>
<dbReference type="InterPro" id="IPR051024">
    <property type="entry name" value="GlcNAc_Chitin_IntDeg"/>
</dbReference>
<dbReference type="PANTHER" id="PTHR34823:SF1">
    <property type="entry name" value="CHITIN-BINDING TYPE-4 DOMAIN-CONTAINING PROTEIN"/>
    <property type="match status" value="1"/>
</dbReference>
<dbReference type="SUPFAM" id="SSF81296">
    <property type="entry name" value="E set domains"/>
    <property type="match status" value="1"/>
</dbReference>